<keyword evidence="2" id="KW-1185">Reference proteome</keyword>
<proteinExistence type="predicted"/>
<name>A0ACA9QA33_9GLOM</name>
<feature type="non-terminal residue" evidence="1">
    <location>
        <position position="1"/>
    </location>
</feature>
<accession>A0ACA9QA33</accession>
<dbReference type="Proteomes" id="UP000789366">
    <property type="component" value="Unassembled WGS sequence"/>
</dbReference>
<comment type="caution">
    <text evidence="1">The sequence shown here is derived from an EMBL/GenBank/DDBJ whole genome shotgun (WGS) entry which is preliminary data.</text>
</comment>
<reference evidence="1" key="1">
    <citation type="submission" date="2021-06" db="EMBL/GenBank/DDBJ databases">
        <authorList>
            <person name="Kallberg Y."/>
            <person name="Tangrot J."/>
            <person name="Rosling A."/>
        </authorList>
    </citation>
    <scope>NUCLEOTIDE SEQUENCE</scope>
    <source>
        <strain evidence="1">28 12/20/2015</strain>
    </source>
</reference>
<dbReference type="EMBL" id="CAJVPW010037798">
    <property type="protein sequence ID" value="CAG8740762.1"/>
    <property type="molecule type" value="Genomic_DNA"/>
</dbReference>
<organism evidence="1 2">
    <name type="scientific">Cetraspora pellucida</name>
    <dbReference type="NCBI Taxonomy" id="1433469"/>
    <lineage>
        <taxon>Eukaryota</taxon>
        <taxon>Fungi</taxon>
        <taxon>Fungi incertae sedis</taxon>
        <taxon>Mucoromycota</taxon>
        <taxon>Glomeromycotina</taxon>
        <taxon>Glomeromycetes</taxon>
        <taxon>Diversisporales</taxon>
        <taxon>Gigasporaceae</taxon>
        <taxon>Cetraspora</taxon>
    </lineage>
</organism>
<gene>
    <name evidence="1" type="ORF">SPELUC_LOCUS13786</name>
</gene>
<sequence>IGRFTWKETSGNVTRVNGNCMSGFDDPDINNYTFRLEDNHGEVIFDLSENIHKCVKVVSPGITPYKENFKNGIMKPRSIINLRFVIRCKGEKIGDSLVKHS</sequence>
<evidence type="ECO:0000313" key="2">
    <source>
        <dbReference type="Proteomes" id="UP000789366"/>
    </source>
</evidence>
<protein>
    <submittedName>
        <fullName evidence="1">5468_t:CDS:1</fullName>
    </submittedName>
</protein>
<evidence type="ECO:0000313" key="1">
    <source>
        <dbReference type="EMBL" id="CAG8740762.1"/>
    </source>
</evidence>